<dbReference type="RefSeq" id="YP_009839191.1">
    <property type="nucleotide sequence ID" value="NC_048719.1"/>
</dbReference>
<feature type="region of interest" description="Disordered" evidence="1">
    <location>
        <begin position="64"/>
        <end position="84"/>
    </location>
</feature>
<dbReference type="KEGG" id="vg:55609400"/>
<evidence type="ECO:0000313" key="2">
    <source>
        <dbReference type="EMBL" id="AXG66337.1"/>
    </source>
</evidence>
<accession>A0A345GTR5</accession>
<reference evidence="2 3" key="1">
    <citation type="submission" date="2018-06" db="EMBL/GenBank/DDBJ databases">
        <authorList>
            <person name="Moussa A."/>
            <person name="Couoh J.M."/>
            <person name="Harbem L."/>
            <person name="Okocha J.C."/>
            <person name="Taylor D."/>
            <person name="Teutsch A.B."/>
            <person name="Smith B.R."/>
            <person name="Suri N."/>
            <person name="Layton S.R."/>
            <person name="Kim T."/>
            <person name="Hughes L.E."/>
            <person name="Garlena R.A."/>
            <person name="Russell D.A."/>
            <person name="Pope W.H."/>
            <person name="Jacobs-Sera D."/>
            <person name="Hatfull G.F."/>
        </authorList>
    </citation>
    <scope>NUCLEOTIDE SEQUENCE [LARGE SCALE GENOMIC DNA]</scope>
</reference>
<proteinExistence type="predicted"/>
<evidence type="ECO:0000313" key="3">
    <source>
        <dbReference type="Proteomes" id="UP000259354"/>
    </source>
</evidence>
<name>A0A345GTR5_9CAUD</name>
<evidence type="ECO:0000256" key="1">
    <source>
        <dbReference type="SAM" id="MobiDB-lite"/>
    </source>
</evidence>
<gene>
    <name evidence="2" type="primary">258</name>
    <name evidence="2" type="ORF">SEA_ANNADREAMY_258</name>
</gene>
<dbReference type="EMBL" id="MH536811">
    <property type="protein sequence ID" value="AXG66337.1"/>
    <property type="molecule type" value="Genomic_DNA"/>
</dbReference>
<keyword evidence="3" id="KW-1185">Reference proteome</keyword>
<dbReference type="Proteomes" id="UP000259354">
    <property type="component" value="Segment"/>
</dbReference>
<protein>
    <submittedName>
        <fullName evidence="2">Uncharacterized protein</fullName>
    </submittedName>
</protein>
<organism evidence="2 3">
    <name type="scientific">Streptomyces phage Annadreamy</name>
    <dbReference type="NCBI Taxonomy" id="2250335"/>
    <lineage>
        <taxon>Viruses</taxon>
        <taxon>Duplodnaviria</taxon>
        <taxon>Heunggongvirae</taxon>
        <taxon>Uroviricota</taxon>
        <taxon>Caudoviricetes</taxon>
        <taxon>Stanwilliamsviridae</taxon>
        <taxon>Loccivirinae</taxon>
        <taxon>Annadreamyvirus</taxon>
        <taxon>Annadreamyvirus annadreamy</taxon>
    </lineage>
</organism>
<sequence length="84" mass="9467">MESAEKCKNCGELITYAYREWWDKNDDNACPKGETHFPFFRTTLAPTPVVPTMGPVAKWRKNGSGRLVPLKGKRSAPRKLVTDA</sequence>
<dbReference type="GeneID" id="55609400"/>